<sequence>MRKKMWMLGLLLGFSWQLLAQEKEENSREVERYTWDIGTDLLFLINKNVVPPSVFIRWNREKDNKLSAYRFRLGADFAQHLNPYKIDTSWAGNGIKKTGFTLFSSVGKEWQKQFNQFQLFYGADLFLQYSYEVYETAILFGEDFYPRYRNLTTGISPFVGMKFFIHSRISLSAEAHANIAYNSMAMDLFDAAANPPTNNKTTANFFQVRFNQPLYVFQISYHF</sequence>
<reference evidence="2" key="1">
    <citation type="submission" date="2023-07" db="EMBL/GenBank/DDBJ databases">
        <title>The genome sequence of Rhodocytophaga aerolata KACC 12507.</title>
        <authorList>
            <person name="Zhang X."/>
        </authorList>
    </citation>
    <scope>NUCLEOTIDE SEQUENCE</scope>
    <source>
        <strain evidence="2">KACC 12507</strain>
    </source>
</reference>
<comment type="caution">
    <text evidence="2">The sequence shown here is derived from an EMBL/GenBank/DDBJ whole genome shotgun (WGS) entry which is preliminary data.</text>
</comment>
<evidence type="ECO:0008006" key="4">
    <source>
        <dbReference type="Google" id="ProtNLM"/>
    </source>
</evidence>
<evidence type="ECO:0000313" key="2">
    <source>
        <dbReference type="EMBL" id="MDO1451343.1"/>
    </source>
</evidence>
<gene>
    <name evidence="2" type="ORF">Q0590_34025</name>
</gene>
<evidence type="ECO:0000256" key="1">
    <source>
        <dbReference type="SAM" id="SignalP"/>
    </source>
</evidence>
<feature type="signal peptide" evidence="1">
    <location>
        <begin position="1"/>
        <end position="20"/>
    </location>
</feature>
<protein>
    <recommendedName>
        <fullName evidence="4">DUF3575 domain-containing protein</fullName>
    </recommendedName>
</protein>
<dbReference type="Proteomes" id="UP001168528">
    <property type="component" value="Unassembled WGS sequence"/>
</dbReference>
<keyword evidence="1" id="KW-0732">Signal</keyword>
<name>A0ABT8RJD5_9BACT</name>
<keyword evidence="3" id="KW-1185">Reference proteome</keyword>
<evidence type="ECO:0000313" key="3">
    <source>
        <dbReference type="Proteomes" id="UP001168528"/>
    </source>
</evidence>
<dbReference type="RefSeq" id="WP_302042142.1">
    <property type="nucleotide sequence ID" value="NZ_JAUKPO010000053.1"/>
</dbReference>
<accession>A0ABT8RJD5</accession>
<dbReference type="EMBL" id="JAUKPO010000053">
    <property type="protein sequence ID" value="MDO1451343.1"/>
    <property type="molecule type" value="Genomic_DNA"/>
</dbReference>
<proteinExistence type="predicted"/>
<organism evidence="2 3">
    <name type="scientific">Rhodocytophaga aerolata</name>
    <dbReference type="NCBI Taxonomy" id="455078"/>
    <lineage>
        <taxon>Bacteria</taxon>
        <taxon>Pseudomonadati</taxon>
        <taxon>Bacteroidota</taxon>
        <taxon>Cytophagia</taxon>
        <taxon>Cytophagales</taxon>
        <taxon>Rhodocytophagaceae</taxon>
        <taxon>Rhodocytophaga</taxon>
    </lineage>
</organism>
<feature type="chain" id="PRO_5046509444" description="DUF3575 domain-containing protein" evidence="1">
    <location>
        <begin position="21"/>
        <end position="223"/>
    </location>
</feature>